<evidence type="ECO:0000256" key="4">
    <source>
        <dbReference type="ARBA" id="ARBA00022737"/>
    </source>
</evidence>
<protein>
    <recommendedName>
        <fullName evidence="8">G-protein coupled receptors family 1 profile domain-containing protein</fullName>
    </recommendedName>
</protein>
<dbReference type="SMART" id="SM00612">
    <property type="entry name" value="Kelch"/>
    <property type="match status" value="6"/>
</dbReference>
<evidence type="ECO:0000259" key="8">
    <source>
        <dbReference type="PROSITE" id="PS50262"/>
    </source>
</evidence>
<dbReference type="Pfam" id="PF24681">
    <property type="entry name" value="Kelch_KLHDC2_KLHL20_DRC7"/>
    <property type="match status" value="1"/>
</dbReference>
<feature type="transmembrane region" description="Helical" evidence="7">
    <location>
        <begin position="67"/>
        <end position="85"/>
    </location>
</feature>
<keyword evidence="4" id="KW-0677">Repeat</keyword>
<dbReference type="InterPro" id="IPR006652">
    <property type="entry name" value="Kelch_1"/>
</dbReference>
<dbReference type="AlphaFoldDB" id="A0A815FSF3"/>
<feature type="domain" description="G-protein coupled receptors family 1 profile" evidence="8">
    <location>
        <begin position="46"/>
        <end position="226"/>
    </location>
</feature>
<feature type="transmembrane region" description="Helical" evidence="7">
    <location>
        <begin position="147"/>
        <end position="170"/>
    </location>
</feature>
<feature type="transmembrane region" description="Helical" evidence="7">
    <location>
        <begin position="205"/>
        <end position="228"/>
    </location>
</feature>
<evidence type="ECO:0000256" key="3">
    <source>
        <dbReference type="ARBA" id="ARBA00022692"/>
    </source>
</evidence>
<dbReference type="SUPFAM" id="SSF50965">
    <property type="entry name" value="Galactose oxidase, central domain"/>
    <property type="match status" value="1"/>
</dbReference>
<reference evidence="9" key="1">
    <citation type="submission" date="2021-02" db="EMBL/GenBank/DDBJ databases">
        <authorList>
            <person name="Nowell W R."/>
        </authorList>
    </citation>
    <scope>NUCLEOTIDE SEQUENCE</scope>
</reference>
<evidence type="ECO:0000313" key="9">
    <source>
        <dbReference type="EMBL" id="CAF1330019.1"/>
    </source>
</evidence>
<evidence type="ECO:0000313" key="10">
    <source>
        <dbReference type="Proteomes" id="UP000663891"/>
    </source>
</evidence>
<evidence type="ECO:0000256" key="5">
    <source>
        <dbReference type="ARBA" id="ARBA00022989"/>
    </source>
</evidence>
<keyword evidence="2" id="KW-0880">Kelch repeat</keyword>
<evidence type="ECO:0000256" key="7">
    <source>
        <dbReference type="SAM" id="Phobius"/>
    </source>
</evidence>
<accession>A0A815FSF3</accession>
<evidence type="ECO:0000256" key="1">
    <source>
        <dbReference type="ARBA" id="ARBA00004370"/>
    </source>
</evidence>
<dbReference type="Gene3D" id="2.130.10.80">
    <property type="entry name" value="Galactose oxidase/kelch, beta-propeller"/>
    <property type="match status" value="2"/>
</dbReference>
<comment type="subcellular location">
    <subcellularLocation>
        <location evidence="1">Membrane</location>
    </subcellularLocation>
</comment>
<dbReference type="SUPFAM" id="SSF81321">
    <property type="entry name" value="Family A G protein-coupled receptor-like"/>
    <property type="match status" value="1"/>
</dbReference>
<feature type="transmembrane region" description="Helical" evidence="7">
    <location>
        <begin position="30"/>
        <end position="55"/>
    </location>
</feature>
<feature type="transmembrane region" description="Helical" evidence="7">
    <location>
        <begin position="91"/>
        <end position="110"/>
    </location>
</feature>
<dbReference type="EMBL" id="CAJNON010000601">
    <property type="protein sequence ID" value="CAF1330019.1"/>
    <property type="molecule type" value="Genomic_DNA"/>
</dbReference>
<evidence type="ECO:0000256" key="2">
    <source>
        <dbReference type="ARBA" id="ARBA00022441"/>
    </source>
</evidence>
<dbReference type="SUPFAM" id="SSF117281">
    <property type="entry name" value="Kelch motif"/>
    <property type="match status" value="1"/>
</dbReference>
<dbReference type="InterPro" id="IPR015915">
    <property type="entry name" value="Kelch-typ_b-propeller"/>
</dbReference>
<keyword evidence="5 7" id="KW-1133">Transmembrane helix</keyword>
<evidence type="ECO:0000256" key="6">
    <source>
        <dbReference type="ARBA" id="ARBA00023136"/>
    </source>
</evidence>
<dbReference type="CDD" id="cd00637">
    <property type="entry name" value="7tm_classA_rhodopsin-like"/>
    <property type="match status" value="1"/>
</dbReference>
<dbReference type="InterPro" id="IPR017452">
    <property type="entry name" value="GPCR_Rhodpsn_7TM"/>
</dbReference>
<dbReference type="InterPro" id="IPR000276">
    <property type="entry name" value="GPCR_Rhodpsn"/>
</dbReference>
<dbReference type="PANTHER" id="PTHR46344:SF27">
    <property type="entry name" value="KELCH REPEAT SUPERFAMILY PROTEIN"/>
    <property type="match status" value="1"/>
</dbReference>
<dbReference type="PROSITE" id="PS00237">
    <property type="entry name" value="G_PROTEIN_RECEP_F1_1"/>
    <property type="match status" value="1"/>
</dbReference>
<gene>
    <name evidence="9" type="ORF">VCS650_LOCUS32630</name>
</gene>
<organism evidence="9 10">
    <name type="scientific">Adineta steineri</name>
    <dbReference type="NCBI Taxonomy" id="433720"/>
    <lineage>
        <taxon>Eukaryota</taxon>
        <taxon>Metazoa</taxon>
        <taxon>Spiralia</taxon>
        <taxon>Gnathifera</taxon>
        <taxon>Rotifera</taxon>
        <taxon>Eurotatoria</taxon>
        <taxon>Bdelloidea</taxon>
        <taxon>Adinetida</taxon>
        <taxon>Adinetidae</taxon>
        <taxon>Adineta</taxon>
    </lineage>
</organism>
<dbReference type="PANTHER" id="PTHR46344">
    <property type="entry name" value="OS02G0202900 PROTEIN"/>
    <property type="match status" value="1"/>
</dbReference>
<dbReference type="PROSITE" id="PS50262">
    <property type="entry name" value="G_PROTEIN_RECEP_F1_2"/>
    <property type="match status" value="1"/>
</dbReference>
<dbReference type="Pfam" id="PF00001">
    <property type="entry name" value="7tm_1"/>
    <property type="match status" value="1"/>
</dbReference>
<dbReference type="GO" id="GO:0004930">
    <property type="term" value="F:G protein-coupled receptor activity"/>
    <property type="evidence" value="ECO:0007669"/>
    <property type="project" value="InterPro"/>
</dbReference>
<dbReference type="InterPro" id="IPR011043">
    <property type="entry name" value="Gal_Oxase/kelch_b-propeller"/>
</dbReference>
<dbReference type="Proteomes" id="UP000663891">
    <property type="component" value="Unassembled WGS sequence"/>
</dbReference>
<sequence>MNESDDTTSIMFECASIDDLGYDLIPMYRILFGISCITVPIGALVCIVYLITFIFRAKKVFNVKSHALLLSCLAQILLGILQGPIRMYYYYHHGCLPLPGAPLCVLTVYLDYIPTQINNFLVAQLSIERFLLVVKPFIFHRARGQKYSYAIIFHYIGLFVAITFPCIYYPTIMQNGASTIDLDDPSQTPTCDLWYARDIYETFDLLITFTPYSIVLFTHLLLITVLLYRKFVIADRQRRQAEWTIIENIRVARYFHTASTLENGSVLVAGGQINAATHLNSAELYNPSTGTWAIIGSMNAARSRHTASPFANGLVLVAGGQTNGATHLNSAELYNPSTGTWTITGNMNDARIDHITSTLANRSVLVAGGWHTDGVHNSAELYNPSTGIWITIGNMSSARVYHTASVLANGLVLVVGGYNGIACLNSAELYNPSTGTWTTTGSMGVARRHHTASTLVNGLVLIAGGDSGPSYLNSAELYNPLTGTWMITGNMSAIRYCHTVSTLADGLVLVAGGQANGATFLNSAELYNPSTGIWTTTASMNTARMRHTASTLPNGKVLVTAGDSRGDIINSTELY</sequence>
<dbReference type="Gene3D" id="2.120.10.80">
    <property type="entry name" value="Kelch-type beta propeller"/>
    <property type="match status" value="1"/>
</dbReference>
<keyword evidence="6 7" id="KW-0472">Membrane</keyword>
<dbReference type="GO" id="GO:0016020">
    <property type="term" value="C:membrane"/>
    <property type="evidence" value="ECO:0007669"/>
    <property type="project" value="UniProtKB-SubCell"/>
</dbReference>
<keyword evidence="3 7" id="KW-0812">Transmembrane</keyword>
<dbReference type="Pfam" id="PF01344">
    <property type="entry name" value="Kelch_1"/>
    <property type="match status" value="2"/>
</dbReference>
<comment type="caution">
    <text evidence="9">The sequence shown here is derived from an EMBL/GenBank/DDBJ whole genome shotgun (WGS) entry which is preliminary data.</text>
</comment>
<dbReference type="InterPro" id="IPR037293">
    <property type="entry name" value="Gal_Oxidase_central_sf"/>
</dbReference>
<proteinExistence type="predicted"/>
<name>A0A815FSF3_9BILA</name>